<evidence type="ECO:0000313" key="2">
    <source>
        <dbReference type="Proteomes" id="UP000228987"/>
    </source>
</evidence>
<protein>
    <submittedName>
        <fullName evidence="1">Uncharacterized protein</fullName>
    </submittedName>
</protein>
<evidence type="ECO:0000313" key="1">
    <source>
        <dbReference type="EMBL" id="PCJ39212.1"/>
    </source>
</evidence>
<dbReference type="EMBL" id="NVWI01000017">
    <property type="protein sequence ID" value="PCJ39212.1"/>
    <property type="molecule type" value="Genomic_DNA"/>
</dbReference>
<dbReference type="Proteomes" id="UP000228987">
    <property type="component" value="Unassembled WGS sequence"/>
</dbReference>
<name>A0A2A5C5X4_9GAMM</name>
<dbReference type="AlphaFoldDB" id="A0A2A5C5X4"/>
<organism evidence="1 2">
    <name type="scientific">SAR86 cluster bacterium</name>
    <dbReference type="NCBI Taxonomy" id="2030880"/>
    <lineage>
        <taxon>Bacteria</taxon>
        <taxon>Pseudomonadati</taxon>
        <taxon>Pseudomonadota</taxon>
        <taxon>Gammaproteobacteria</taxon>
        <taxon>SAR86 cluster</taxon>
    </lineage>
</organism>
<gene>
    <name evidence="1" type="ORF">COA71_14485</name>
</gene>
<reference evidence="2" key="1">
    <citation type="submission" date="2017-08" db="EMBL/GenBank/DDBJ databases">
        <title>A dynamic microbial community with high functional redundancy inhabits the cold, oxic subseafloor aquifer.</title>
        <authorList>
            <person name="Tully B.J."/>
            <person name="Wheat C.G."/>
            <person name="Glazer B.T."/>
            <person name="Huber J.A."/>
        </authorList>
    </citation>
    <scope>NUCLEOTIDE SEQUENCE [LARGE SCALE GENOMIC DNA]</scope>
</reference>
<accession>A0A2A5C5X4</accession>
<comment type="caution">
    <text evidence="1">The sequence shown here is derived from an EMBL/GenBank/DDBJ whole genome shotgun (WGS) entry which is preliminary data.</text>
</comment>
<sequence>MILIKNKRLTSVFKNGKNGKAYFIQGLIFTEEDGCTYTNINSHVYVDFPCIPKSKVLNAEETKEFLSKIEDK</sequence>
<proteinExistence type="predicted"/>